<dbReference type="SUPFAM" id="SSF56672">
    <property type="entry name" value="DNA/RNA polymerases"/>
    <property type="match status" value="1"/>
</dbReference>
<dbReference type="PANTHER" id="PTHR47510">
    <property type="entry name" value="REVERSE TRANSCRIPTASE DOMAIN-CONTAINING PROTEIN"/>
    <property type="match status" value="1"/>
</dbReference>
<dbReference type="Pfam" id="PF00078">
    <property type="entry name" value="RVT_1"/>
    <property type="match status" value="1"/>
</dbReference>
<dbReference type="OrthoDB" id="6629632at2759"/>
<evidence type="ECO:0000313" key="2">
    <source>
        <dbReference type="Proteomes" id="UP000694846"/>
    </source>
</evidence>
<protein>
    <submittedName>
        <fullName evidence="3">Uncharacterized protein LOC112690007</fullName>
    </submittedName>
</protein>
<dbReference type="AlphaFoldDB" id="A0A8B8GA98"/>
<name>A0A8B8GA98_9HEMI</name>
<evidence type="ECO:0000313" key="3">
    <source>
        <dbReference type="RefSeq" id="XP_025419685.1"/>
    </source>
</evidence>
<dbReference type="CDD" id="cd01650">
    <property type="entry name" value="RT_nLTR_like"/>
    <property type="match status" value="1"/>
</dbReference>
<dbReference type="RefSeq" id="XP_025419685.1">
    <property type="nucleotide sequence ID" value="XM_025563900.1"/>
</dbReference>
<proteinExistence type="predicted"/>
<reference evidence="3" key="1">
    <citation type="submission" date="2025-08" db="UniProtKB">
        <authorList>
            <consortium name="RefSeq"/>
        </authorList>
    </citation>
    <scope>IDENTIFICATION</scope>
    <source>
        <tissue evidence="3">Whole body</tissue>
    </source>
</reference>
<dbReference type="InterPro" id="IPR000477">
    <property type="entry name" value="RT_dom"/>
</dbReference>
<dbReference type="InterPro" id="IPR043502">
    <property type="entry name" value="DNA/RNA_pol_sf"/>
</dbReference>
<dbReference type="GO" id="GO:0071897">
    <property type="term" value="P:DNA biosynthetic process"/>
    <property type="evidence" value="ECO:0007669"/>
    <property type="project" value="UniProtKB-ARBA"/>
</dbReference>
<organism evidence="2 3">
    <name type="scientific">Sipha flava</name>
    <name type="common">yellow sugarcane aphid</name>
    <dbReference type="NCBI Taxonomy" id="143950"/>
    <lineage>
        <taxon>Eukaryota</taxon>
        <taxon>Metazoa</taxon>
        <taxon>Ecdysozoa</taxon>
        <taxon>Arthropoda</taxon>
        <taxon>Hexapoda</taxon>
        <taxon>Insecta</taxon>
        <taxon>Pterygota</taxon>
        <taxon>Neoptera</taxon>
        <taxon>Paraneoptera</taxon>
        <taxon>Hemiptera</taxon>
        <taxon>Sternorrhyncha</taxon>
        <taxon>Aphidomorpha</taxon>
        <taxon>Aphidoidea</taxon>
        <taxon>Aphididae</taxon>
        <taxon>Sipha</taxon>
    </lineage>
</organism>
<sequence>MHYGDVIASDADIANIFASIFKSVYRSPLRPPQWNVENIGIKPFSFLPSRLTIELKEVEESLLSLRTTKSRGPDVISAQFLFSIRAQLKYPLFLFNLSLVESIFPSIWKTSQVIPIYNTGDPRSVFNYRPISGLPLIGKLFEKIVHKRIERRFKLVLSTNQHGFYSRRSTTTSALEFSSFIKDSFKNISQVDVIFTDISKAFDSINHKVLIYILDKLVTSGVPQGGHMSPLFILMNSLCESVDSKLLLFADYLIAFVLSISLQKSLNKLVNWCNTVRSIVEYGSVVWSPRTKCDIIQIERVQHRFLNMVSRSMGIIHEPHDYKPVLTALNLSTLSERRNISEIKLLNYLVSGVIDSPCLLSRIGFRIPGTTRSRDPYYLVLVVRKYLDDEPLRRTMSLVNSQTN</sequence>
<feature type="domain" description="Reverse transcriptase" evidence="1">
    <location>
        <begin position="127"/>
        <end position="277"/>
    </location>
</feature>
<evidence type="ECO:0000259" key="1">
    <source>
        <dbReference type="Pfam" id="PF00078"/>
    </source>
</evidence>
<gene>
    <name evidence="3" type="primary">LOC112690007</name>
</gene>
<keyword evidence="2" id="KW-1185">Reference proteome</keyword>
<accession>A0A8B8GA98</accession>
<dbReference type="Proteomes" id="UP000694846">
    <property type="component" value="Unplaced"/>
</dbReference>
<dbReference type="PANTHER" id="PTHR47510:SF3">
    <property type="entry name" value="ENDO_EXONUCLEASE_PHOSPHATASE DOMAIN-CONTAINING PROTEIN"/>
    <property type="match status" value="1"/>
</dbReference>
<dbReference type="GeneID" id="112690007"/>